<proteinExistence type="predicted"/>
<dbReference type="GeneID" id="36322478"/>
<dbReference type="EMBL" id="KZ110594">
    <property type="protein sequence ID" value="OSX64276.1"/>
    <property type="molecule type" value="Genomic_DNA"/>
</dbReference>
<evidence type="ECO:0000313" key="1">
    <source>
        <dbReference type="EMBL" id="OSX64276.1"/>
    </source>
</evidence>
<protein>
    <submittedName>
        <fullName evidence="1">Uncharacterized protein</fullName>
    </submittedName>
</protein>
<dbReference type="RefSeq" id="XP_024341070.1">
    <property type="nucleotide sequence ID" value="XM_024477528.1"/>
</dbReference>
<evidence type="ECO:0000313" key="2">
    <source>
        <dbReference type="Proteomes" id="UP000194127"/>
    </source>
</evidence>
<name>A0A1X6N724_9APHY</name>
<sequence length="63" mass="7034">MFLPTLTCFHAGSGSAREKTTASYYNCAICKDHLMETNLVHNAFNHEPLHTGQHSTIMIGDRL</sequence>
<dbReference type="Proteomes" id="UP000194127">
    <property type="component" value="Unassembled WGS sequence"/>
</dbReference>
<gene>
    <name evidence="1" type="ORF">POSPLADRAFT_1039351</name>
</gene>
<reference evidence="1 2" key="1">
    <citation type="submission" date="2017-04" db="EMBL/GenBank/DDBJ databases">
        <title>Genome Sequence of the Model Brown-Rot Fungus Postia placenta SB12.</title>
        <authorList>
            <consortium name="DOE Joint Genome Institute"/>
            <person name="Gaskell J."/>
            <person name="Kersten P."/>
            <person name="Larrondo L.F."/>
            <person name="Canessa P."/>
            <person name="Martinez D."/>
            <person name="Hibbett D."/>
            <person name="Schmoll M."/>
            <person name="Kubicek C.P."/>
            <person name="Martinez A.T."/>
            <person name="Yadav J."/>
            <person name="Master E."/>
            <person name="Magnuson J.K."/>
            <person name="James T."/>
            <person name="Yaver D."/>
            <person name="Berka R."/>
            <person name="Labutti K."/>
            <person name="Lipzen A."/>
            <person name="Aerts A."/>
            <person name="Barry K."/>
            <person name="Henrissat B."/>
            <person name="Blanchette R."/>
            <person name="Grigoriev I."/>
            <person name="Cullen D."/>
        </authorList>
    </citation>
    <scope>NUCLEOTIDE SEQUENCE [LARGE SCALE GENOMIC DNA]</scope>
    <source>
        <strain evidence="1 2">MAD-698-R-SB12</strain>
    </source>
</reference>
<keyword evidence="2" id="KW-1185">Reference proteome</keyword>
<dbReference type="AlphaFoldDB" id="A0A1X6N724"/>
<accession>A0A1X6N724</accession>
<organism evidence="1 2">
    <name type="scientific">Postia placenta MAD-698-R-SB12</name>
    <dbReference type="NCBI Taxonomy" id="670580"/>
    <lineage>
        <taxon>Eukaryota</taxon>
        <taxon>Fungi</taxon>
        <taxon>Dikarya</taxon>
        <taxon>Basidiomycota</taxon>
        <taxon>Agaricomycotina</taxon>
        <taxon>Agaricomycetes</taxon>
        <taxon>Polyporales</taxon>
        <taxon>Adustoporiaceae</taxon>
        <taxon>Rhodonia</taxon>
    </lineage>
</organism>